<feature type="binding site" evidence="7">
    <location>
        <position position="96"/>
    </location>
    <ligand>
        <name>Fe cation</name>
        <dbReference type="ChEBI" id="CHEBI:24875"/>
    </ligand>
</feature>
<dbReference type="InterPro" id="IPR006620">
    <property type="entry name" value="Pro_4_hyd_alph"/>
</dbReference>
<proteinExistence type="inferred from homology"/>
<feature type="binding site" evidence="7">
    <location>
        <position position="159"/>
    </location>
    <ligand>
        <name>Fe cation</name>
        <dbReference type="ChEBI" id="CHEBI:24875"/>
    </ligand>
</feature>
<feature type="binding site" evidence="7">
    <location>
        <position position="169"/>
    </location>
    <ligand>
        <name>2-oxoglutarate</name>
        <dbReference type="ChEBI" id="CHEBI:16810"/>
    </ligand>
</feature>
<evidence type="ECO:0000256" key="7">
    <source>
        <dbReference type="HAMAP-Rule" id="MF_00657"/>
    </source>
</evidence>
<dbReference type="InterPro" id="IPR041097">
    <property type="entry name" value="PKHD_C"/>
</dbReference>
<dbReference type="Pfam" id="PF13640">
    <property type="entry name" value="2OG-FeII_Oxy_3"/>
    <property type="match status" value="1"/>
</dbReference>
<dbReference type="Gene3D" id="2.60.120.620">
    <property type="entry name" value="q2cbj1_9rhob like domain"/>
    <property type="match status" value="1"/>
</dbReference>
<dbReference type="Proteomes" id="UP000239504">
    <property type="component" value="Unassembled WGS sequence"/>
</dbReference>
<dbReference type="GO" id="GO:0016706">
    <property type="term" value="F:2-oxoglutarate-dependent dioxygenase activity"/>
    <property type="evidence" value="ECO:0007669"/>
    <property type="project" value="UniProtKB-UniRule"/>
</dbReference>
<dbReference type="PANTHER" id="PTHR41536">
    <property type="entry name" value="PKHD-TYPE HYDROXYLASE YBIX"/>
    <property type="match status" value="1"/>
</dbReference>
<dbReference type="RefSeq" id="WP_104829442.1">
    <property type="nucleotide sequence ID" value="NZ_PJCH01000005.1"/>
</dbReference>
<evidence type="ECO:0000313" key="9">
    <source>
        <dbReference type="EMBL" id="PQA88197.1"/>
    </source>
</evidence>
<comment type="caution">
    <text evidence="9">The sequence shown here is derived from an EMBL/GenBank/DDBJ whole genome shotgun (WGS) entry which is preliminary data.</text>
</comment>
<dbReference type="GO" id="GO:0006974">
    <property type="term" value="P:DNA damage response"/>
    <property type="evidence" value="ECO:0007669"/>
    <property type="project" value="TreeGrafter"/>
</dbReference>
<accession>A0A2S7K6R8</accession>
<dbReference type="InterPro" id="IPR005123">
    <property type="entry name" value="Oxoglu/Fe-dep_dioxygenase_dom"/>
</dbReference>
<dbReference type="GO" id="GO:0031418">
    <property type="term" value="F:L-ascorbic acid binding"/>
    <property type="evidence" value="ECO:0007669"/>
    <property type="project" value="UniProtKB-KW"/>
</dbReference>
<evidence type="ECO:0000256" key="4">
    <source>
        <dbReference type="ARBA" id="ARBA00022964"/>
    </source>
</evidence>
<keyword evidence="6 7" id="KW-0408">Iron</keyword>
<organism evidence="9 10">
    <name type="scientific">Hyphococcus luteus</name>
    <dbReference type="NCBI Taxonomy" id="2058213"/>
    <lineage>
        <taxon>Bacteria</taxon>
        <taxon>Pseudomonadati</taxon>
        <taxon>Pseudomonadota</taxon>
        <taxon>Alphaproteobacteria</taxon>
        <taxon>Parvularculales</taxon>
        <taxon>Parvularculaceae</taxon>
        <taxon>Hyphococcus</taxon>
    </lineage>
</organism>
<feature type="domain" description="Fe2OG dioxygenase" evidence="8">
    <location>
        <begin position="78"/>
        <end position="178"/>
    </location>
</feature>
<evidence type="ECO:0000256" key="2">
    <source>
        <dbReference type="ARBA" id="ARBA00022723"/>
    </source>
</evidence>
<evidence type="ECO:0000259" key="8">
    <source>
        <dbReference type="PROSITE" id="PS51471"/>
    </source>
</evidence>
<protein>
    <submittedName>
        <fullName evidence="9">Fe2+-dependent dioxygenase</fullName>
    </submittedName>
</protein>
<dbReference type="GO" id="GO:0005506">
    <property type="term" value="F:iron ion binding"/>
    <property type="evidence" value="ECO:0007669"/>
    <property type="project" value="UniProtKB-UniRule"/>
</dbReference>
<evidence type="ECO:0000256" key="5">
    <source>
        <dbReference type="ARBA" id="ARBA00023002"/>
    </source>
</evidence>
<dbReference type="NCBIfam" id="NF003973">
    <property type="entry name" value="PRK05467.1-2"/>
    <property type="match status" value="1"/>
</dbReference>
<dbReference type="Gene3D" id="4.10.860.20">
    <property type="entry name" value="Rabenosyn, Rab binding domain"/>
    <property type="match status" value="1"/>
</dbReference>
<dbReference type="NCBIfam" id="NF003975">
    <property type="entry name" value="PRK05467.1-4"/>
    <property type="match status" value="1"/>
</dbReference>
<keyword evidence="3 7" id="KW-0847">Vitamin C</keyword>
<keyword evidence="2 7" id="KW-0479">Metal-binding</keyword>
<keyword evidence="5 7" id="KW-0560">Oxidoreductase</keyword>
<dbReference type="OrthoDB" id="9812472at2"/>
<dbReference type="Pfam" id="PF18331">
    <property type="entry name" value="PKHD_C"/>
    <property type="match status" value="1"/>
</dbReference>
<dbReference type="EMBL" id="PJCH01000005">
    <property type="protein sequence ID" value="PQA88197.1"/>
    <property type="molecule type" value="Genomic_DNA"/>
</dbReference>
<dbReference type="NCBIfam" id="NF003974">
    <property type="entry name" value="PRK05467.1-3"/>
    <property type="match status" value="1"/>
</dbReference>
<dbReference type="PANTHER" id="PTHR41536:SF1">
    <property type="entry name" value="PKHD-TYPE HYDROXYLASE YBIX"/>
    <property type="match status" value="1"/>
</dbReference>
<dbReference type="SUPFAM" id="SSF51197">
    <property type="entry name" value="Clavaminate synthase-like"/>
    <property type="match status" value="1"/>
</dbReference>
<dbReference type="InterPro" id="IPR023550">
    <property type="entry name" value="PKHD_hydroxylase"/>
</dbReference>
<comment type="cofactor">
    <cofactor evidence="1 7">
        <name>L-ascorbate</name>
        <dbReference type="ChEBI" id="CHEBI:38290"/>
    </cofactor>
</comment>
<evidence type="ECO:0000256" key="6">
    <source>
        <dbReference type="ARBA" id="ARBA00023004"/>
    </source>
</evidence>
<evidence type="ECO:0000313" key="10">
    <source>
        <dbReference type="Proteomes" id="UP000239504"/>
    </source>
</evidence>
<keyword evidence="4 7" id="KW-0223">Dioxygenase</keyword>
<dbReference type="SMART" id="SM00702">
    <property type="entry name" value="P4Hc"/>
    <property type="match status" value="1"/>
</dbReference>
<dbReference type="HAMAP" id="MF_00657">
    <property type="entry name" value="Hydroxyl_YbiX"/>
    <property type="match status" value="1"/>
</dbReference>
<sequence length="226" mass="24867">MLVKIPDVLSAGQLAKIRALLDAAEWVDGNVTSGAQAARAKRNDQLAPGSPEGKQAGEMVLDALQANPTFISAALPHRVYPPLFNRYSGGQNFGNHVDNAIRPLPGSDQRIRTDVSTTLFLCEPDEYDGGELIIDDTYGAHSVKLPAGHMVVYPSSSLHRVAPVTRGARIASFFWSQSMVRDDGERTLLFELDQSIQSLYRSQPESPEIVRLTGVYHNLIRRWSQV</sequence>
<keyword evidence="10" id="KW-1185">Reference proteome</keyword>
<evidence type="ECO:0000256" key="1">
    <source>
        <dbReference type="ARBA" id="ARBA00001961"/>
    </source>
</evidence>
<name>A0A2S7K6R8_9PROT</name>
<feature type="binding site" evidence="7">
    <location>
        <position position="98"/>
    </location>
    <ligand>
        <name>Fe cation</name>
        <dbReference type="ChEBI" id="CHEBI:24875"/>
    </ligand>
</feature>
<dbReference type="GO" id="GO:0006879">
    <property type="term" value="P:intracellular iron ion homeostasis"/>
    <property type="evidence" value="ECO:0007669"/>
    <property type="project" value="TreeGrafter"/>
</dbReference>
<gene>
    <name evidence="9" type="ORF">CW354_07775</name>
</gene>
<reference evidence="9 10" key="1">
    <citation type="submission" date="2017-12" db="EMBL/GenBank/DDBJ databases">
        <authorList>
            <person name="Hurst M.R.H."/>
        </authorList>
    </citation>
    <scope>NUCLEOTIDE SEQUENCE [LARGE SCALE GENOMIC DNA]</scope>
    <source>
        <strain evidence="9 10">SY-3-19</strain>
    </source>
</reference>
<evidence type="ECO:0000256" key="3">
    <source>
        <dbReference type="ARBA" id="ARBA00022896"/>
    </source>
</evidence>
<dbReference type="InterPro" id="IPR044862">
    <property type="entry name" value="Pro_4_hyd_alph_FE2OG_OXY"/>
</dbReference>
<comment type="cofactor">
    <cofactor evidence="7">
        <name>Fe(2+)</name>
        <dbReference type="ChEBI" id="CHEBI:29033"/>
    </cofactor>
    <text evidence="7">Binds 1 Fe(2+) ion per subunit.</text>
</comment>
<dbReference type="AlphaFoldDB" id="A0A2S7K6R8"/>
<dbReference type="PROSITE" id="PS51471">
    <property type="entry name" value="FE2OG_OXY"/>
    <property type="match status" value="1"/>
</dbReference>